<protein>
    <submittedName>
        <fullName evidence="3">F-box domain-containing protein</fullName>
    </submittedName>
</protein>
<organism evidence="2 3">
    <name type="scientific">Strongyloides papillosus</name>
    <name type="common">Intestinal threadworm</name>
    <dbReference type="NCBI Taxonomy" id="174720"/>
    <lineage>
        <taxon>Eukaryota</taxon>
        <taxon>Metazoa</taxon>
        <taxon>Ecdysozoa</taxon>
        <taxon>Nematoda</taxon>
        <taxon>Chromadorea</taxon>
        <taxon>Rhabditida</taxon>
        <taxon>Tylenchina</taxon>
        <taxon>Panagrolaimomorpha</taxon>
        <taxon>Strongyloidoidea</taxon>
        <taxon>Strongyloididae</taxon>
        <taxon>Strongyloides</taxon>
    </lineage>
</organism>
<feature type="domain" description="F-box" evidence="1">
    <location>
        <begin position="2"/>
        <end position="55"/>
    </location>
</feature>
<dbReference type="WBParaSite" id="SPAL_0001036400.1">
    <property type="protein sequence ID" value="SPAL_0001036400.1"/>
    <property type="gene ID" value="SPAL_0001036400"/>
</dbReference>
<reference evidence="3" key="1">
    <citation type="submission" date="2017-02" db="UniProtKB">
        <authorList>
            <consortium name="WormBaseParasite"/>
        </authorList>
    </citation>
    <scope>IDENTIFICATION</scope>
</reference>
<evidence type="ECO:0000313" key="2">
    <source>
        <dbReference type="Proteomes" id="UP000046392"/>
    </source>
</evidence>
<name>A0A0N5BX27_STREA</name>
<dbReference type="AlphaFoldDB" id="A0A0N5BX27"/>
<proteinExistence type="predicted"/>
<dbReference type="PROSITE" id="PS50181">
    <property type="entry name" value="FBOX"/>
    <property type="match status" value="1"/>
</dbReference>
<keyword evidence="2" id="KW-1185">Reference proteome</keyword>
<accession>A0A0N5BX27</accession>
<dbReference type="Proteomes" id="UP000046392">
    <property type="component" value="Unplaced"/>
</dbReference>
<evidence type="ECO:0000259" key="1">
    <source>
        <dbReference type="PROSITE" id="PS50181"/>
    </source>
</evidence>
<sequence length="321" mass="37103">MDFDLLSLPPEILAVVFSNIPWDQLINVKLCTRTFKYVTEKYLKDMQKPKLYKIYLGNDYTHNDGISRIRVAYKILMTDAGDLKVISNEKEFFLLHSELDQLRSFLKKVDLTSLDCVHIELHNHTEIMQIFSGYFHNTNRINYFFVHAGNSEKDLGNTLSFLQKVQNVDYLELDLRFPHLNVPKDFFIPVTNSLGSLVIREGENTTFINSRMVDYFVGNNPGLCGYYLSLNNFQTFRMVIGTIARGELSRRINGCLHREISLGIDSSRHELLLEILGYFGSEEFPYIGDIILDEHILFEGSLECPVCGEFDSITIYYSQVI</sequence>
<dbReference type="InterPro" id="IPR001810">
    <property type="entry name" value="F-box_dom"/>
</dbReference>
<evidence type="ECO:0000313" key="3">
    <source>
        <dbReference type="WBParaSite" id="SPAL_0001036400.1"/>
    </source>
</evidence>